<keyword evidence="6" id="KW-0687">Ribonucleoprotein</keyword>
<dbReference type="EMBL" id="CP009888">
    <property type="protein sequence ID" value="AIY64987.1"/>
    <property type="molecule type" value="Genomic_DNA"/>
</dbReference>
<dbReference type="NCBIfam" id="TIGR03533">
    <property type="entry name" value="L3_gln_methyl"/>
    <property type="match status" value="1"/>
</dbReference>
<dbReference type="CDD" id="cd02440">
    <property type="entry name" value="AdoMet_MTases"/>
    <property type="match status" value="1"/>
</dbReference>
<evidence type="ECO:0000313" key="7">
    <source>
        <dbReference type="Proteomes" id="UP000030341"/>
    </source>
</evidence>
<keyword evidence="7" id="KW-1185">Reference proteome</keyword>
<dbReference type="Proteomes" id="UP000030341">
    <property type="component" value="Chromosome 1"/>
</dbReference>
<dbReference type="HAMAP" id="MF_02125">
    <property type="entry name" value="L3_methyltr_PrmB"/>
    <property type="match status" value="1"/>
</dbReference>
<dbReference type="InterPro" id="IPR004556">
    <property type="entry name" value="HemK-like"/>
</dbReference>
<dbReference type="PROSITE" id="PS00092">
    <property type="entry name" value="N6_MTASE"/>
    <property type="match status" value="1"/>
</dbReference>
<gene>
    <name evidence="4" type="primary">prmB</name>
    <name evidence="6" type="ORF">OM33_07345</name>
</gene>
<keyword evidence="2 4" id="KW-0808">Transferase</keyword>
<dbReference type="AlphaFoldDB" id="A0A0A7EG45"/>
<dbReference type="OrthoDB" id="9800643at2"/>
<keyword evidence="6" id="KW-0689">Ribosomal protein</keyword>
<sequence length="310" mass="34287">MEQAFLDSAMQTEAVTELNTINDWLRWTTSQFAASGIFFGHGSDNPWDEAVQLIMPALSLPIDAPKELATSKLTTSEKETLVALIAARINERVPVAYLTNQAYFAGLPFYVDERVLVPRSPFAELINKKFDTWLDPEQEVTRILDMCTGSACIAIALAQAFENAEVDAVDISFDALEVADINISNYQLNHRVFPIQSDVFSGVPGQKYDLIVANPPYVDAEDMGDLPDEFHHEPELGLASGEDGLDVTRTLLNEAAEHLTDNGWLFVEVGNSMVHMEALYPGVPFEWIEFKHGGLGVFAINKQDLIAHLG</sequence>
<reference evidence="6 7" key="1">
    <citation type="submission" date="2014-11" db="EMBL/GenBank/DDBJ databases">
        <title>Complete Genome Sequence of Pseudoalteromonas sp. Strain OCN003 Isolated from Kaneohe Bay, Oahu, Hawaii.</title>
        <authorList>
            <person name="Beurmann S."/>
            <person name="Videau P."/>
            <person name="Ushijima B."/>
            <person name="Smith A.M."/>
            <person name="Aeby G.S."/>
            <person name="Callahan S.M."/>
            <person name="Belcaid M."/>
        </authorList>
    </citation>
    <scope>NUCLEOTIDE SEQUENCE [LARGE SCALE GENOMIC DNA]</scope>
    <source>
        <strain evidence="6 7">OCN003</strain>
    </source>
</reference>
<dbReference type="STRING" id="1348114.OM33_07345"/>
<dbReference type="GO" id="GO:0003676">
    <property type="term" value="F:nucleic acid binding"/>
    <property type="evidence" value="ECO:0007669"/>
    <property type="project" value="InterPro"/>
</dbReference>
<name>A0A0A7EG45_9GAMM</name>
<accession>A0A0A7EG45</accession>
<evidence type="ECO:0000256" key="3">
    <source>
        <dbReference type="ARBA" id="ARBA00022691"/>
    </source>
</evidence>
<keyword evidence="1 4" id="KW-0489">Methyltransferase</keyword>
<dbReference type="PANTHER" id="PTHR47806">
    <property type="entry name" value="50S RIBOSOMAL PROTEIN L3 GLUTAMINE METHYLTRANSFERASE"/>
    <property type="match status" value="1"/>
</dbReference>
<dbReference type="eggNOG" id="COG2890">
    <property type="taxonomic scope" value="Bacteria"/>
</dbReference>
<comment type="function">
    <text evidence="4">Methylates ribosomal protein uL3 on a specific glutamine residue.</text>
</comment>
<dbReference type="RefSeq" id="WP_010560681.1">
    <property type="nucleotide sequence ID" value="NZ_CP009888.1"/>
</dbReference>
<dbReference type="PANTHER" id="PTHR47806:SF1">
    <property type="entry name" value="RIBOSOMAL PROTEIN UL3 GLUTAMINE METHYLTRANSFERASE"/>
    <property type="match status" value="1"/>
</dbReference>
<evidence type="ECO:0000313" key="6">
    <source>
        <dbReference type="EMBL" id="AIY64987.1"/>
    </source>
</evidence>
<organism evidence="6 7">
    <name type="scientific">Pseudoalteromonas piratica</name>
    <dbReference type="NCBI Taxonomy" id="1348114"/>
    <lineage>
        <taxon>Bacteria</taxon>
        <taxon>Pseudomonadati</taxon>
        <taxon>Pseudomonadota</taxon>
        <taxon>Gammaproteobacteria</taxon>
        <taxon>Alteromonadales</taxon>
        <taxon>Pseudoalteromonadaceae</taxon>
        <taxon>Pseudoalteromonas</taxon>
    </lineage>
</organism>
<evidence type="ECO:0000259" key="5">
    <source>
        <dbReference type="Pfam" id="PF05175"/>
    </source>
</evidence>
<comment type="similarity">
    <text evidence="4">Belongs to the protein N5-glutamine methyltransferase family. PrmB subfamily.</text>
</comment>
<dbReference type="KEGG" id="pseo:OM33_07345"/>
<dbReference type="NCBIfam" id="TIGR00536">
    <property type="entry name" value="hemK_fam"/>
    <property type="match status" value="1"/>
</dbReference>
<proteinExistence type="inferred from homology"/>
<dbReference type="InterPro" id="IPR007848">
    <property type="entry name" value="Small_mtfrase_dom"/>
</dbReference>
<dbReference type="GO" id="GO:0005829">
    <property type="term" value="C:cytosol"/>
    <property type="evidence" value="ECO:0007669"/>
    <property type="project" value="TreeGrafter"/>
</dbReference>
<evidence type="ECO:0000256" key="4">
    <source>
        <dbReference type="HAMAP-Rule" id="MF_02125"/>
    </source>
</evidence>
<dbReference type="Gene3D" id="1.10.8.10">
    <property type="entry name" value="DNA helicase RuvA subunit, C-terminal domain"/>
    <property type="match status" value="1"/>
</dbReference>
<dbReference type="GO" id="GO:0036009">
    <property type="term" value="F:protein-glutamine N-methyltransferase activity"/>
    <property type="evidence" value="ECO:0007669"/>
    <property type="project" value="UniProtKB-UniRule"/>
</dbReference>
<dbReference type="InterPro" id="IPR029063">
    <property type="entry name" value="SAM-dependent_MTases_sf"/>
</dbReference>
<dbReference type="SUPFAM" id="SSF53335">
    <property type="entry name" value="S-adenosyl-L-methionine-dependent methyltransferases"/>
    <property type="match status" value="1"/>
</dbReference>
<comment type="catalytic activity">
    <reaction evidence="4">
        <text>L-glutaminyl-[ribosomal protein uL3] + S-adenosyl-L-methionine = N(5)-methyl-L-glutaminyl-[ribosomal protein uL3] + S-adenosyl-L-homocysteine + H(+)</text>
        <dbReference type="Rhea" id="RHEA:45020"/>
        <dbReference type="Rhea" id="RHEA-COMP:11063"/>
        <dbReference type="Rhea" id="RHEA-COMP:11064"/>
        <dbReference type="ChEBI" id="CHEBI:15378"/>
        <dbReference type="ChEBI" id="CHEBI:30011"/>
        <dbReference type="ChEBI" id="CHEBI:57856"/>
        <dbReference type="ChEBI" id="CHEBI:59789"/>
        <dbReference type="ChEBI" id="CHEBI:61891"/>
        <dbReference type="EC" id="2.1.1.298"/>
    </reaction>
</comment>
<keyword evidence="3 4" id="KW-0949">S-adenosyl-L-methionine</keyword>
<protein>
    <recommendedName>
        <fullName evidence="4">Ribosomal protein uL3 glutamine methyltransferase</fullName>
        <shortName evidence="4">uL3 MTase</shortName>
        <ecNumber evidence="4">2.1.1.298</ecNumber>
    </recommendedName>
    <alternativeName>
        <fullName evidence="4">N5-glutamine methyltransferase PrmB</fullName>
    </alternativeName>
</protein>
<dbReference type="InterPro" id="IPR017127">
    <property type="entry name" value="Ribosome_uL3_MTase"/>
</dbReference>
<dbReference type="GO" id="GO:0032259">
    <property type="term" value="P:methylation"/>
    <property type="evidence" value="ECO:0007669"/>
    <property type="project" value="UniProtKB-KW"/>
</dbReference>
<dbReference type="Gene3D" id="3.40.50.150">
    <property type="entry name" value="Vaccinia Virus protein VP39"/>
    <property type="match status" value="1"/>
</dbReference>
<evidence type="ECO:0000256" key="1">
    <source>
        <dbReference type="ARBA" id="ARBA00022603"/>
    </source>
</evidence>
<dbReference type="EC" id="2.1.1.298" evidence="4"/>
<dbReference type="FunFam" id="3.40.50.150:FF:000042">
    <property type="entry name" value="50S ribosomal protein L3 glutamine methyltransferase"/>
    <property type="match status" value="1"/>
</dbReference>
<dbReference type="PIRSF" id="PIRSF037167">
    <property type="entry name" value="Mtase_YfcB_prd"/>
    <property type="match status" value="1"/>
</dbReference>
<dbReference type="InterPro" id="IPR002052">
    <property type="entry name" value="DNA_methylase_N6_adenine_CS"/>
</dbReference>
<dbReference type="GO" id="GO:0005840">
    <property type="term" value="C:ribosome"/>
    <property type="evidence" value="ECO:0007669"/>
    <property type="project" value="UniProtKB-KW"/>
</dbReference>
<dbReference type="Pfam" id="PF05175">
    <property type="entry name" value="MTS"/>
    <property type="match status" value="1"/>
</dbReference>
<dbReference type="HOGENOM" id="CLU_018398_5_1_6"/>
<feature type="domain" description="Methyltransferase small" evidence="5">
    <location>
        <begin position="139"/>
        <end position="222"/>
    </location>
</feature>
<evidence type="ECO:0000256" key="2">
    <source>
        <dbReference type="ARBA" id="ARBA00022679"/>
    </source>
</evidence>